<dbReference type="Proteomes" id="UP001199106">
    <property type="component" value="Unassembled WGS sequence"/>
</dbReference>
<gene>
    <name evidence="6" type="ORF">G6011_11745</name>
</gene>
<dbReference type="SMART" id="SM00164">
    <property type="entry name" value="TBC"/>
    <property type="match status" value="1"/>
</dbReference>
<accession>A0AAD4F7S7</accession>
<feature type="region of interest" description="Disordered" evidence="4">
    <location>
        <begin position="565"/>
        <end position="609"/>
    </location>
</feature>
<keyword evidence="2 3" id="KW-0175">Coiled coil</keyword>
<dbReference type="InterPro" id="IPR035969">
    <property type="entry name" value="Rab-GAP_TBC_sf"/>
</dbReference>
<comment type="caution">
    <text evidence="6">The sequence shown here is derived from an EMBL/GenBank/DDBJ whole genome shotgun (WGS) entry which is preliminary data.</text>
</comment>
<reference evidence="6" key="1">
    <citation type="submission" date="2021-07" db="EMBL/GenBank/DDBJ databases">
        <title>Genome Resource of American Ginseng Black Spot Pathogen Alternaria panax.</title>
        <authorList>
            <person name="Qiu C."/>
            <person name="Wang W."/>
            <person name="Liu Z."/>
        </authorList>
    </citation>
    <scope>NUCLEOTIDE SEQUENCE</scope>
    <source>
        <strain evidence="6">BNCC115425</strain>
    </source>
</reference>
<dbReference type="Gene3D" id="1.10.8.270">
    <property type="entry name" value="putative rabgap domain of human tbc1 domain family member 14 like domains"/>
    <property type="match status" value="1"/>
</dbReference>
<evidence type="ECO:0000256" key="3">
    <source>
        <dbReference type="SAM" id="Coils"/>
    </source>
</evidence>
<evidence type="ECO:0000256" key="1">
    <source>
        <dbReference type="ARBA" id="ARBA00022468"/>
    </source>
</evidence>
<dbReference type="PANTHER" id="PTHR47219">
    <property type="entry name" value="RAB GTPASE-ACTIVATING PROTEIN 1-LIKE"/>
    <property type="match status" value="1"/>
</dbReference>
<dbReference type="AlphaFoldDB" id="A0AAD4F7S7"/>
<keyword evidence="7" id="KW-1185">Reference proteome</keyword>
<organism evidence="6 7">
    <name type="scientific">Alternaria panax</name>
    <dbReference type="NCBI Taxonomy" id="48097"/>
    <lineage>
        <taxon>Eukaryota</taxon>
        <taxon>Fungi</taxon>
        <taxon>Dikarya</taxon>
        <taxon>Ascomycota</taxon>
        <taxon>Pezizomycotina</taxon>
        <taxon>Dothideomycetes</taxon>
        <taxon>Pleosporomycetidae</taxon>
        <taxon>Pleosporales</taxon>
        <taxon>Pleosporineae</taxon>
        <taxon>Pleosporaceae</taxon>
        <taxon>Alternaria</taxon>
        <taxon>Alternaria sect. Panax</taxon>
    </lineage>
</organism>
<keyword evidence="1" id="KW-0343">GTPase activation</keyword>
<feature type="compositionally biased region" description="Low complexity" evidence="4">
    <location>
        <begin position="824"/>
        <end position="839"/>
    </location>
</feature>
<feature type="coiled-coil region" evidence="3">
    <location>
        <begin position="490"/>
        <end position="517"/>
    </location>
</feature>
<dbReference type="EMBL" id="JAANER010000013">
    <property type="protein sequence ID" value="KAG9184915.1"/>
    <property type="molecule type" value="Genomic_DNA"/>
</dbReference>
<feature type="region of interest" description="Disordered" evidence="4">
    <location>
        <begin position="798"/>
        <end position="888"/>
    </location>
</feature>
<sequence length="987" mass="108613">MSSGSITMEAKEETVERTPRSHVDSSPLPTDSMVTVPLSEADGARPDEEQGARESAIRPEIRVEERRASSRANSTEIRNAFGRRASQTSIETPAPTSPTISVRDTDAPASPKAAGAPRGRRTSNGSGKSEQVDWAELEKKEEQEPGGEEEAMALLLARLEQENEAILSNSKSNNMKVARARSQSRPPSFNQLKRLVAHDTSTMRFSQLPSPPPMTELEFWAALVRDYPQTVQRLPTLSLNKIRGGIPAPLRGVVWQSAAGSREKLIEDQYDALCGESSPYENIINKDLGRSFPGVEMFKDPEGEGQKMLGRVLKCFSLYDHKIGYCQGLGFLVGPLLMQMGDKEAFCVLVRLMEDYDLRSCFLPDLSGLHLRIFQFQNLLRSHMPQLAQHLDELDVQSAYLSQWFLSFFAVTCPLPMLFRIYDVLFAEGASETIMRVALALMKRNEQKLLSLTEFEDVMQLLLGRQLWDPYGRNAGSADELVGDFVGFTNDVTRERLQGLEQQYKEAQEKDSSKQQVQKSATSFLGRLWGPSNSSTKSVSLSPGLSAPSRPVSFLRRSASKQSLASTLNSTAESDASATTQSTAMTDISRASNGDALSMKSGHGSMAMGASAKDRDLHYQIEQLLMSVSQLQRQNTELETALQKHVEDRKEDHRIVRTVVDKVRKKTTTLAAPSTRASRRRTTITTAPNLTPTSTEDAQLSEEAIEIVEALETRFPHTQTHHRASSMFETKALLRDSLTRTKEQLANETMRANGLARDLSDRDAELQIARDALRDTRHRLADSYNQNQRLEKTIQELRQNARKASAAASWTAADHGNAPDTPPTLSRSTTSDSISTTTTNGLRELRLGRTNSQKSERQMTYEPPRQPFAKRSSSLATQSVLSATENNSPTDNEALLLELVNAKTAEAVARQELEEMRAKVEGMRRVMSSGGGSSSASPMNASPFATPTQTPAVTPSPVPKEAASGGNGGGWGWGGWKRTVSSNAAGS</sequence>
<dbReference type="Pfam" id="PF00566">
    <property type="entry name" value="RabGAP-TBC"/>
    <property type="match status" value="1"/>
</dbReference>
<dbReference type="InterPro" id="IPR050302">
    <property type="entry name" value="Rab_GAP_TBC_domain"/>
</dbReference>
<feature type="compositionally biased region" description="Polar residues" evidence="4">
    <location>
        <begin position="565"/>
        <end position="592"/>
    </location>
</feature>
<feature type="domain" description="Rab-GAP TBC" evidence="5">
    <location>
        <begin position="245"/>
        <end position="429"/>
    </location>
</feature>
<feature type="compositionally biased region" description="Polar residues" evidence="4">
    <location>
        <begin position="531"/>
        <end position="543"/>
    </location>
</feature>
<protein>
    <recommendedName>
        <fullName evidence="5">Rab-GAP TBC domain-containing protein</fullName>
    </recommendedName>
</protein>
<feature type="compositionally biased region" description="Basic and acidic residues" evidence="4">
    <location>
        <begin position="42"/>
        <end position="68"/>
    </location>
</feature>
<feature type="compositionally biased region" description="Basic and acidic residues" evidence="4">
    <location>
        <begin position="9"/>
        <end position="23"/>
    </location>
</feature>
<feature type="region of interest" description="Disordered" evidence="4">
    <location>
        <begin position="926"/>
        <end position="987"/>
    </location>
</feature>
<feature type="compositionally biased region" description="Polar residues" evidence="4">
    <location>
        <begin position="871"/>
        <end position="888"/>
    </location>
</feature>
<evidence type="ECO:0000256" key="4">
    <source>
        <dbReference type="SAM" id="MobiDB-lite"/>
    </source>
</evidence>
<dbReference type="GO" id="GO:0005096">
    <property type="term" value="F:GTPase activator activity"/>
    <property type="evidence" value="ECO:0007669"/>
    <property type="project" value="UniProtKB-KW"/>
</dbReference>
<feature type="region of interest" description="Disordered" evidence="4">
    <location>
        <begin position="1"/>
        <end position="149"/>
    </location>
</feature>
<evidence type="ECO:0000259" key="5">
    <source>
        <dbReference type="PROSITE" id="PS50086"/>
    </source>
</evidence>
<dbReference type="Gene3D" id="1.10.10.750">
    <property type="entry name" value="Ypt/Rab-GAP domain of gyp1p, domain 1"/>
    <property type="match status" value="1"/>
</dbReference>
<dbReference type="SUPFAM" id="SSF47923">
    <property type="entry name" value="Ypt/Rab-GAP domain of gyp1p"/>
    <property type="match status" value="2"/>
</dbReference>
<dbReference type="FunFam" id="1.10.472.80:FF:000027">
    <property type="entry name" value="GTPase activating protein (Evi5)"/>
    <property type="match status" value="1"/>
</dbReference>
<dbReference type="InterPro" id="IPR000195">
    <property type="entry name" value="Rab-GAP-TBC_dom"/>
</dbReference>
<evidence type="ECO:0000313" key="6">
    <source>
        <dbReference type="EMBL" id="KAG9184915.1"/>
    </source>
</evidence>
<feature type="compositionally biased region" description="Low complexity" evidence="4">
    <location>
        <begin position="802"/>
        <end position="813"/>
    </location>
</feature>
<dbReference type="FunFam" id="1.10.8.270:FF:000001">
    <property type="entry name" value="TBC1 domain family member 1"/>
    <property type="match status" value="1"/>
</dbReference>
<dbReference type="GO" id="GO:0031267">
    <property type="term" value="F:small GTPase binding"/>
    <property type="evidence" value="ECO:0007669"/>
    <property type="project" value="TreeGrafter"/>
</dbReference>
<feature type="compositionally biased region" description="Low complexity" evidence="4">
    <location>
        <begin position="934"/>
        <end position="943"/>
    </location>
</feature>
<feature type="region of interest" description="Disordered" evidence="4">
    <location>
        <begin position="528"/>
        <end position="553"/>
    </location>
</feature>
<dbReference type="PROSITE" id="PS50086">
    <property type="entry name" value="TBC_RABGAP"/>
    <property type="match status" value="1"/>
</dbReference>
<evidence type="ECO:0000313" key="7">
    <source>
        <dbReference type="Proteomes" id="UP001199106"/>
    </source>
</evidence>
<name>A0AAD4F7S7_9PLEO</name>
<evidence type="ECO:0000256" key="2">
    <source>
        <dbReference type="ARBA" id="ARBA00023054"/>
    </source>
</evidence>
<proteinExistence type="predicted"/>
<feature type="compositionally biased region" description="Gly residues" evidence="4">
    <location>
        <begin position="965"/>
        <end position="975"/>
    </location>
</feature>
<dbReference type="Gene3D" id="1.10.472.80">
    <property type="entry name" value="Ypt/Rab-GAP domain of gyp1p, domain 3"/>
    <property type="match status" value="1"/>
</dbReference>
<feature type="coiled-coil region" evidence="3">
    <location>
        <begin position="621"/>
        <end position="648"/>
    </location>
</feature>
<dbReference type="PANTHER" id="PTHR47219:SF9">
    <property type="entry name" value="GTPASE ACTIVATING PROTEIN AND CENTROSOME-ASSOCIATED, ISOFORM B"/>
    <property type="match status" value="1"/>
</dbReference>
<feature type="coiled-coil region" evidence="3">
    <location>
        <begin position="899"/>
        <end position="926"/>
    </location>
</feature>
<dbReference type="FunFam" id="1.10.10.750:FF:000003">
    <property type="entry name" value="GTPase activating protein (Evi5)"/>
    <property type="match status" value="1"/>
</dbReference>